<feature type="domain" description="Glycosyl transferase family 1" evidence="1">
    <location>
        <begin position="309"/>
        <end position="473"/>
    </location>
</feature>
<feature type="domain" description="DUF3492" evidence="2">
    <location>
        <begin position="8"/>
        <end position="289"/>
    </location>
</feature>
<sequence>MSLTPKIKVLLVLEGSYPFAGGGISTWTHQLTHEVSNASFVIYSINAHLETKSKYELSENVDEVIQVPIWAPNEPHDYINYGKKYYKLALQKELTTEKKIQKKFIPVFKDLMSSIFNSDSVEAAELDKVFFNMWKFFNKHDFKKTMTSVSVWETYKEAITTHVANEKFSYKISLLDLTIGLRWIYRFLIPFSIDIPKADISHITLSGFPVVPALTLKYKYKTPIMITEHGVFIRERLIAINSSEYSFFLKNFLIKFSECITKIAYYNADSILSVNTFNTTWEEVYGAAKDKIKIIYNGVDHNLFKPRPKPDHLKNVPTVVAAARIFELKDILTMIRTCNVVRKTIPNVKFLVYGSKNAVPDYTKKCENLIDELDLRANFELAGFHSDPHLIYNEGDISILTSISEGFPFTVIESMSSGVPVVSTDVGGVYEALDENSGFICKPRDYDEIASRVVELLSDDKLRKEMSVYGRQRVIDYFTIGKFINGYEEAYKELYESDKSKKIEEIKKTQLITEITN</sequence>
<dbReference type="RefSeq" id="WP_198840846.1">
    <property type="nucleotide sequence ID" value="NZ_JAEHFJ010000003.1"/>
</dbReference>
<dbReference type="NCBIfam" id="NF038011">
    <property type="entry name" value="PelF"/>
    <property type="match status" value="1"/>
</dbReference>
<dbReference type="InterPro" id="IPR001296">
    <property type="entry name" value="Glyco_trans_1"/>
</dbReference>
<dbReference type="SUPFAM" id="SSF53756">
    <property type="entry name" value="UDP-Glycosyltransferase/glycogen phosphorylase"/>
    <property type="match status" value="1"/>
</dbReference>
<keyword evidence="4" id="KW-1185">Reference proteome</keyword>
<evidence type="ECO:0000313" key="3">
    <source>
        <dbReference type="EMBL" id="MBJ2174088.1"/>
    </source>
</evidence>
<dbReference type="EMBL" id="JAEHFJ010000003">
    <property type="protein sequence ID" value="MBJ2174088.1"/>
    <property type="molecule type" value="Genomic_DNA"/>
</dbReference>
<dbReference type="Proteomes" id="UP000623301">
    <property type="component" value="Unassembled WGS sequence"/>
</dbReference>
<comment type="caution">
    <text evidence="3">The sequence shown here is derived from an EMBL/GenBank/DDBJ whole genome shotgun (WGS) entry which is preliminary data.</text>
</comment>
<dbReference type="Gene3D" id="3.40.50.2000">
    <property type="entry name" value="Glycogen Phosphorylase B"/>
    <property type="match status" value="2"/>
</dbReference>
<name>A0ABS0WQ23_9FLAO</name>
<evidence type="ECO:0000259" key="1">
    <source>
        <dbReference type="Pfam" id="PF00534"/>
    </source>
</evidence>
<evidence type="ECO:0000259" key="2">
    <source>
        <dbReference type="Pfam" id="PF11997"/>
    </source>
</evidence>
<accession>A0ABS0WQ23</accession>
<protein>
    <submittedName>
        <fullName evidence="3">GT4 family glycosyltransferase PelF</fullName>
    </submittedName>
</protein>
<dbReference type="InterPro" id="IPR050194">
    <property type="entry name" value="Glycosyltransferase_grp1"/>
</dbReference>
<reference evidence="3 4" key="1">
    <citation type="submission" date="2020-12" db="EMBL/GenBank/DDBJ databases">
        <title>Aureibaculum luteum sp. nov. and Aureibaculum flavum sp. nov., novel members of the family Flavobacteriaceae isolated from Antarctic intertidal sediments.</title>
        <authorList>
            <person name="He X."/>
            <person name="Zhang X."/>
        </authorList>
    </citation>
    <scope>NUCLEOTIDE SEQUENCE [LARGE SCALE GENOMIC DNA]</scope>
    <source>
        <strain evidence="3 4">A20</strain>
    </source>
</reference>
<gene>
    <name evidence="3" type="primary">pelF</name>
    <name evidence="3" type="ORF">JBL43_07560</name>
</gene>
<proteinExistence type="predicted"/>
<dbReference type="PANTHER" id="PTHR45947:SF3">
    <property type="entry name" value="SULFOQUINOVOSYL TRANSFERASE SQD2"/>
    <property type="match status" value="1"/>
</dbReference>
<organism evidence="3 4">
    <name type="scientific">Aureibaculum flavum</name>
    <dbReference type="NCBI Taxonomy" id="2795986"/>
    <lineage>
        <taxon>Bacteria</taxon>
        <taxon>Pseudomonadati</taxon>
        <taxon>Bacteroidota</taxon>
        <taxon>Flavobacteriia</taxon>
        <taxon>Flavobacteriales</taxon>
        <taxon>Flavobacteriaceae</taxon>
        <taxon>Aureibaculum</taxon>
    </lineage>
</organism>
<dbReference type="InterPro" id="IPR022622">
    <property type="entry name" value="DUF3492"/>
</dbReference>
<dbReference type="Pfam" id="PF00534">
    <property type="entry name" value="Glycos_transf_1"/>
    <property type="match status" value="1"/>
</dbReference>
<dbReference type="InterPro" id="IPR047691">
    <property type="entry name" value="PelF-like"/>
</dbReference>
<dbReference type="PANTHER" id="PTHR45947">
    <property type="entry name" value="SULFOQUINOVOSYL TRANSFERASE SQD2"/>
    <property type="match status" value="1"/>
</dbReference>
<evidence type="ECO:0000313" key="4">
    <source>
        <dbReference type="Proteomes" id="UP000623301"/>
    </source>
</evidence>
<dbReference type="Pfam" id="PF11997">
    <property type="entry name" value="DUF3492"/>
    <property type="match status" value="1"/>
</dbReference>